<name>A0ACA9LMS3_9GLOM</name>
<dbReference type="Proteomes" id="UP000789702">
    <property type="component" value="Unassembled WGS sequence"/>
</dbReference>
<dbReference type="EMBL" id="CAJVPU010004647">
    <property type="protein sequence ID" value="CAG8536088.1"/>
    <property type="molecule type" value="Genomic_DNA"/>
</dbReference>
<reference evidence="1" key="1">
    <citation type="submission" date="2021-06" db="EMBL/GenBank/DDBJ databases">
        <authorList>
            <person name="Kallberg Y."/>
            <person name="Tangrot J."/>
            <person name="Rosling A."/>
        </authorList>
    </citation>
    <scope>NUCLEOTIDE SEQUENCE</scope>
    <source>
        <strain evidence="1">IL203A</strain>
    </source>
</reference>
<organism evidence="1 2">
    <name type="scientific">Dentiscutata heterogama</name>
    <dbReference type="NCBI Taxonomy" id="1316150"/>
    <lineage>
        <taxon>Eukaryota</taxon>
        <taxon>Fungi</taxon>
        <taxon>Fungi incertae sedis</taxon>
        <taxon>Mucoromycota</taxon>
        <taxon>Glomeromycotina</taxon>
        <taxon>Glomeromycetes</taxon>
        <taxon>Diversisporales</taxon>
        <taxon>Gigasporaceae</taxon>
        <taxon>Dentiscutata</taxon>
    </lineage>
</organism>
<keyword evidence="2" id="KW-1185">Reference proteome</keyword>
<proteinExistence type="predicted"/>
<evidence type="ECO:0000313" key="2">
    <source>
        <dbReference type="Proteomes" id="UP000789702"/>
    </source>
</evidence>
<protein>
    <submittedName>
        <fullName evidence="1">9015_t:CDS:1</fullName>
    </submittedName>
</protein>
<gene>
    <name evidence="1" type="ORF">DHETER_LOCUS4589</name>
</gene>
<sequence>MSFIYPLPTTGTISFSDFLLDEDHLYLNEISEATAQRGRVRAVLKEANKAEGPKDYTKVMKQTVDDYLPYLLGIVDCLEGGQLKLKKEFETSWRCTLSDSVLKKKRVVCRGIYYELIFTLMTYGYACSNWASSIIEKQPQNDEIDSKLKQAADILRRASGVFTYISEKVCPRWIKPPPSRPPDVLAEISASTSKIAFADASSIAIRKALMQQTSPSLLAKLAIGVAGNYEMANGLIKSLKDSTKVCGDFRNIWSKRQNGKAVGFITEAREILHLLTKCKSPMIAARAAQEYSEVNELYNSYVGINDTRRNFSNSTGSFVLYIISIKLLVTFQVVPSKADLQALIPGGRMVLDLANFTPPAPAFGPGVNKTSRSESGYILENQYY</sequence>
<accession>A0ACA9LMS3</accession>
<comment type="caution">
    <text evidence="1">The sequence shown here is derived from an EMBL/GenBank/DDBJ whole genome shotgun (WGS) entry which is preliminary data.</text>
</comment>
<evidence type="ECO:0000313" key="1">
    <source>
        <dbReference type="EMBL" id="CAG8536088.1"/>
    </source>
</evidence>